<dbReference type="GeneID" id="100647490"/>
<feature type="domain" description="DUF7042" evidence="3">
    <location>
        <begin position="158"/>
        <end position="290"/>
    </location>
</feature>
<name>A0A9B2JL54_BOMTE</name>
<sequence>MNIFFCIFHHYVFSHFGKRTIRSNWMREFSFSYEERHLHCSATMLILLMLSLGDVHIVNGSCEFPVAWTGEWYQYGKIAPIILNTTVIGERTCIERSEDSYIVYGDKCYYCIIINDRHENVIQFREGWCYTEQTTLDEMCSNIKSDDTLYSMFRINSKPIPCPFSGPSFTFTYDKGFGECAMPISLGEKCTDESKLLLKYQACPDIKRSESNTEELQCLAVWNDGRNKYLVGTLKGRSISSAEKMYRCFLYEEKTHHQGKVAYLLAQSGEPTCNGLTTVSEGSPTIKLTKVDKEHNRCKYPSWITEHHDWRSLDGTKVYHFTNKNATLKVKVQNNDGDTFHEEKIVCHNLEKLHPTENTQGYKVKLIAHVTSGCDIGYVCMIFHKRDHHIIELQQSDEKAIMPDEACSLADISTMAYTTLISSSLRQRKCPNPGRYVILGFTPFSVSNTSFRRQRRSERHSSRITKRRTWHEDISQKELHEQQRQHQQQHHHHHHHHQYGGEQHQQQQELQREDCKRTNVEIGCASSDQNEILIGKTCDTEEITYYCHGSWEEKNIWYTIVSLKTNQPSPSFGQTFCFSMQFDGSTEKTSVTGKAIKTQVSEQELWLTKLDRVCSRGQIEDERSYTLISQGVCEDMEKAYSSLAPLFSKSIILFVAIMGNCVVIFLLR</sequence>
<feature type="compositionally biased region" description="Basic residues" evidence="1">
    <location>
        <begin position="487"/>
        <end position="498"/>
    </location>
</feature>
<evidence type="ECO:0000259" key="5">
    <source>
        <dbReference type="Pfam" id="PF23071"/>
    </source>
</evidence>
<evidence type="ECO:0000259" key="4">
    <source>
        <dbReference type="Pfam" id="PF23070"/>
    </source>
</evidence>
<gene>
    <name evidence="7" type="primary">LOC100647490</name>
</gene>
<feature type="domain" description="DUF7044" evidence="5">
    <location>
        <begin position="61"/>
        <end position="142"/>
    </location>
</feature>
<feature type="transmembrane region" description="Helical" evidence="2">
    <location>
        <begin position="646"/>
        <end position="667"/>
    </location>
</feature>
<dbReference type="Pfam" id="PF23069">
    <property type="entry name" value="DUF7042"/>
    <property type="match status" value="1"/>
</dbReference>
<feature type="domain" description="DUF7043" evidence="4">
    <location>
        <begin position="295"/>
        <end position="417"/>
    </location>
</feature>
<dbReference type="Pfam" id="PF23070">
    <property type="entry name" value="DUF7043"/>
    <property type="match status" value="1"/>
</dbReference>
<reference evidence="7" key="1">
    <citation type="submission" date="2025-08" db="UniProtKB">
        <authorList>
            <consortium name="RefSeq"/>
        </authorList>
    </citation>
    <scope>IDENTIFICATION</scope>
</reference>
<proteinExistence type="predicted"/>
<protein>
    <submittedName>
        <fullName evidence="7">Uncharacterized protein LOC100647490 isoform X1</fullName>
    </submittedName>
</protein>
<dbReference type="RefSeq" id="XP_012168733.3">
    <property type="nucleotide sequence ID" value="XM_012313343.3"/>
</dbReference>
<keyword evidence="2" id="KW-0812">Transmembrane</keyword>
<dbReference type="InterPro" id="IPR055471">
    <property type="entry name" value="DUF7043"/>
</dbReference>
<dbReference type="PANTHER" id="PTHR22255:SF9">
    <property type="entry name" value="LP06548P"/>
    <property type="match status" value="1"/>
</dbReference>
<keyword evidence="6" id="KW-1185">Reference proteome</keyword>
<feature type="compositionally biased region" description="Basic and acidic residues" evidence="1">
    <location>
        <begin position="470"/>
        <end position="484"/>
    </location>
</feature>
<dbReference type="PANTHER" id="PTHR22255">
    <property type="entry name" value="LP06548P"/>
    <property type="match status" value="1"/>
</dbReference>
<accession>A0A9B2JL54</accession>
<organism evidence="6 7">
    <name type="scientific">Bombus terrestris</name>
    <name type="common">Buff-tailed bumblebee</name>
    <name type="synonym">Apis terrestris</name>
    <dbReference type="NCBI Taxonomy" id="30195"/>
    <lineage>
        <taxon>Eukaryota</taxon>
        <taxon>Metazoa</taxon>
        <taxon>Ecdysozoa</taxon>
        <taxon>Arthropoda</taxon>
        <taxon>Hexapoda</taxon>
        <taxon>Insecta</taxon>
        <taxon>Pterygota</taxon>
        <taxon>Neoptera</taxon>
        <taxon>Endopterygota</taxon>
        <taxon>Hymenoptera</taxon>
        <taxon>Apocrita</taxon>
        <taxon>Aculeata</taxon>
        <taxon>Apoidea</taxon>
        <taxon>Anthophila</taxon>
        <taxon>Apidae</taxon>
        <taxon>Bombus</taxon>
        <taxon>Bombus</taxon>
    </lineage>
</organism>
<dbReference type="InterPro" id="IPR055472">
    <property type="entry name" value="DUF7044"/>
</dbReference>
<dbReference type="GO" id="GO:0061909">
    <property type="term" value="P:autophagosome-lysosome fusion"/>
    <property type="evidence" value="ECO:0007669"/>
    <property type="project" value="TreeGrafter"/>
</dbReference>
<feature type="region of interest" description="Disordered" evidence="1">
    <location>
        <begin position="450"/>
        <end position="512"/>
    </location>
</feature>
<evidence type="ECO:0000256" key="1">
    <source>
        <dbReference type="SAM" id="MobiDB-lite"/>
    </source>
</evidence>
<evidence type="ECO:0000256" key="2">
    <source>
        <dbReference type="SAM" id="Phobius"/>
    </source>
</evidence>
<dbReference type="OrthoDB" id="9979716at2759"/>
<dbReference type="InterPro" id="IPR055470">
    <property type="entry name" value="DUF7042"/>
</dbReference>
<dbReference type="Proteomes" id="UP000835206">
    <property type="component" value="Chromosome 1"/>
</dbReference>
<feature type="compositionally biased region" description="Low complexity" evidence="1">
    <location>
        <begin position="500"/>
        <end position="509"/>
    </location>
</feature>
<evidence type="ECO:0000313" key="7">
    <source>
        <dbReference type="RefSeq" id="XP_012168733.3"/>
    </source>
</evidence>
<feature type="compositionally biased region" description="Basic residues" evidence="1">
    <location>
        <begin position="452"/>
        <end position="469"/>
    </location>
</feature>
<dbReference type="KEGG" id="bter:100647490"/>
<keyword evidence="2" id="KW-0472">Membrane</keyword>
<dbReference type="Pfam" id="PF23071">
    <property type="entry name" value="DUF7044"/>
    <property type="match status" value="1"/>
</dbReference>
<evidence type="ECO:0000313" key="6">
    <source>
        <dbReference type="Proteomes" id="UP000835206"/>
    </source>
</evidence>
<evidence type="ECO:0000259" key="3">
    <source>
        <dbReference type="Pfam" id="PF23069"/>
    </source>
</evidence>
<keyword evidence="2" id="KW-1133">Transmembrane helix</keyword>
<dbReference type="AlphaFoldDB" id="A0A9B2JL54"/>